<dbReference type="InterPro" id="IPR050661">
    <property type="entry name" value="BglG_antiterminators"/>
</dbReference>
<dbReference type="PANTHER" id="PTHR30185">
    <property type="entry name" value="CRYPTIC BETA-GLUCOSIDE BGL OPERON ANTITERMINATOR"/>
    <property type="match status" value="1"/>
</dbReference>
<dbReference type="HOGENOM" id="CLU_036476_1_0_9"/>
<organism evidence="4 5">
    <name type="scientific">Enterococcus faecalis TX4248</name>
    <dbReference type="NCBI Taxonomy" id="749495"/>
    <lineage>
        <taxon>Bacteria</taxon>
        <taxon>Bacillati</taxon>
        <taxon>Bacillota</taxon>
        <taxon>Bacilli</taxon>
        <taxon>Lactobacillales</taxon>
        <taxon>Enterococcaceae</taxon>
        <taxon>Enterococcus</taxon>
    </lineage>
</organism>
<dbReference type="Gene3D" id="1.10.10.10">
    <property type="entry name" value="Winged helix-like DNA-binding domain superfamily/Winged helix DNA-binding domain"/>
    <property type="match status" value="1"/>
</dbReference>
<dbReference type="PANTHER" id="PTHR30185:SF18">
    <property type="entry name" value="TRANSCRIPTIONAL REGULATOR MTLR"/>
    <property type="match status" value="1"/>
</dbReference>
<dbReference type="Proteomes" id="UP000004846">
    <property type="component" value="Unassembled WGS sequence"/>
</dbReference>
<gene>
    <name evidence="4" type="ORF">HMPREF9498_01132</name>
</gene>
<keyword evidence="1" id="KW-0805">Transcription regulation</keyword>
<evidence type="ECO:0000259" key="3">
    <source>
        <dbReference type="Pfam" id="PF05043"/>
    </source>
</evidence>
<evidence type="ECO:0000256" key="1">
    <source>
        <dbReference type="ARBA" id="ARBA00023015"/>
    </source>
</evidence>
<reference evidence="4 5" key="1">
    <citation type="submission" date="2010-07" db="EMBL/GenBank/DDBJ databases">
        <authorList>
            <person name="Sid Ahmed O."/>
        </authorList>
    </citation>
    <scope>NUCLEOTIDE SEQUENCE [LARGE SCALE GENOMIC DNA]</scope>
    <source>
        <strain evidence="4 5">TX4248</strain>
    </source>
</reference>
<protein>
    <submittedName>
        <fullName evidence="4">M protein trans-acting positive regulator (MGA)</fullName>
    </submittedName>
</protein>
<accession>A0A125W7F6</accession>
<proteinExistence type="predicted"/>
<feature type="domain" description="Mga helix-turn-helix" evidence="3">
    <location>
        <begin position="83"/>
        <end position="169"/>
    </location>
</feature>
<dbReference type="EMBL" id="AEBR01000030">
    <property type="protein sequence ID" value="EFM83224.1"/>
    <property type="molecule type" value="Genomic_DNA"/>
</dbReference>
<dbReference type="InterPro" id="IPR007737">
    <property type="entry name" value="Mga_HTH"/>
</dbReference>
<sequence>MLTGLLDVPYRKSFALLEELLERREAEEQTLAISTLATQLKMQQNTILQSVALLQTEIEKNGWENLFSLSANAKEITFWFAPYFQLSFLMPYFVKKSFAYQVLTYAFNHNAIDSKHFEKVLEISSSTFTRKIGQLNQWLQKYQIEINLKRTNVLVGKEKDIRIFFMMLFWNNYSEGDWPLHTITKKEVHSLFRRLKHSVSFNTTQDFTKDLIFSAVILARWKEGFFIKETFVEEEAIVNPFVNLSEFELFFKEEALHQVPTKFIQKEGLFAFFLLTISVSYATQDVLEIPAARMHMVQLLGSPIKEIIYQLTSFYQIKLTFHEYLYLYTSIQNLSVFFKTFVTIANPFVQESFLKEALQKNPSLYKDVKRLTIEMLPTLMGNEKLLVDCLFILFCTLKTKSLPPIRVLVRTNQSNLILDTLYEKLSKAVDKKLIFVASPEKPFDVIITDIFSEVSVKSTVPTYYVDFSASIGELAQNLENLNTQIVTKQSPRHF</sequence>
<dbReference type="InterPro" id="IPR036388">
    <property type="entry name" value="WH-like_DNA-bd_sf"/>
</dbReference>
<dbReference type="Pfam" id="PF05043">
    <property type="entry name" value="Mga"/>
    <property type="match status" value="1"/>
</dbReference>
<comment type="caution">
    <text evidence="4">The sequence shown here is derived from an EMBL/GenBank/DDBJ whole genome shotgun (WGS) entry which is preliminary data.</text>
</comment>
<dbReference type="AlphaFoldDB" id="A0A125W7F6"/>
<dbReference type="RefSeq" id="WP_002356103.1">
    <property type="nucleotide sequence ID" value="NZ_GL454434.1"/>
</dbReference>
<evidence type="ECO:0000256" key="2">
    <source>
        <dbReference type="ARBA" id="ARBA00023163"/>
    </source>
</evidence>
<evidence type="ECO:0000313" key="4">
    <source>
        <dbReference type="EMBL" id="EFM83224.1"/>
    </source>
</evidence>
<name>A0A125W7F6_ENTFL</name>
<evidence type="ECO:0000313" key="5">
    <source>
        <dbReference type="Proteomes" id="UP000004846"/>
    </source>
</evidence>
<keyword evidence="2" id="KW-0804">Transcription</keyword>